<dbReference type="InterPro" id="IPR015943">
    <property type="entry name" value="WD40/YVTN_repeat-like_dom_sf"/>
</dbReference>
<dbReference type="InterPro" id="IPR019775">
    <property type="entry name" value="WD40_repeat_CS"/>
</dbReference>
<evidence type="ECO:0000256" key="3">
    <source>
        <dbReference type="PROSITE-ProRule" id="PRU00221"/>
    </source>
</evidence>
<dbReference type="STRING" id="5627.A0A1C7M115"/>
<dbReference type="PROSITE" id="PS50082">
    <property type="entry name" value="WD_REPEATS_2"/>
    <property type="match status" value="1"/>
</dbReference>
<dbReference type="AlphaFoldDB" id="A0A1C7M115"/>
<evidence type="ECO:0000256" key="1">
    <source>
        <dbReference type="ARBA" id="ARBA00022574"/>
    </source>
</evidence>
<organism evidence="4 5">
    <name type="scientific">Grifola frondosa</name>
    <name type="common">Maitake</name>
    <name type="synonym">Polyporus frondosus</name>
    <dbReference type="NCBI Taxonomy" id="5627"/>
    <lineage>
        <taxon>Eukaryota</taxon>
        <taxon>Fungi</taxon>
        <taxon>Dikarya</taxon>
        <taxon>Basidiomycota</taxon>
        <taxon>Agaricomycotina</taxon>
        <taxon>Agaricomycetes</taxon>
        <taxon>Polyporales</taxon>
        <taxon>Grifolaceae</taxon>
        <taxon>Grifola</taxon>
    </lineage>
</organism>
<dbReference type="PANTHER" id="PTHR22847:SF637">
    <property type="entry name" value="WD REPEAT DOMAIN 5B"/>
    <property type="match status" value="1"/>
</dbReference>
<comment type="caution">
    <text evidence="4">The sequence shown here is derived from an EMBL/GenBank/DDBJ whole genome shotgun (WGS) entry which is preliminary data.</text>
</comment>
<dbReference type="PANTHER" id="PTHR22847">
    <property type="entry name" value="WD40 REPEAT PROTEIN"/>
    <property type="match status" value="1"/>
</dbReference>
<dbReference type="PROSITE" id="PS50294">
    <property type="entry name" value="WD_REPEATS_REGION"/>
    <property type="match status" value="1"/>
</dbReference>
<evidence type="ECO:0000256" key="2">
    <source>
        <dbReference type="ARBA" id="ARBA00022737"/>
    </source>
</evidence>
<dbReference type="OrthoDB" id="2910694at2759"/>
<feature type="non-terminal residue" evidence="4">
    <location>
        <position position="464"/>
    </location>
</feature>
<dbReference type="EMBL" id="LUGG01000013">
    <property type="protein sequence ID" value="OBZ70602.1"/>
    <property type="molecule type" value="Genomic_DNA"/>
</dbReference>
<sequence length="464" mass="51303">MTESIPTTFKLEKTLSRHTRSLNSLAISPDGSVLLSGGDDALVVIWNLTTYEKMQEVKCLFNGPVSIVHWMGTENCGGMSFIFGCADGSLHIYQRVDLNVRTFVWSHYISLMKLFKAAFKFKSIVVAHDSTVEDISYDPVHNRVATVGGGIPGVWKLSHSGGPRSQYITTNICFCDKGASIAIFYLESHEIIEPWALKWAKEIPTRIGHAILSEDETSLIVSNLLDGLDHYSFPSLERVQTFPYPISQNYPMQVVTTGSRSRWIVSGGDDGFARVYDRRNGHLIASLTHGPRSSGLGSTDIKVWSTPPADRNDAIVHEKSATELHRRHIVFIVIATATAHQPRLRARGDVQEADSSNDSPTVFPPSKITNICNAFSRLTLREDTAAPSSATFRPVPKSTTCRYRFTQSIIVLIIGLILFQEIITTCDVRLLMSIPTATLNSTTIMVSFEPLGENPSAKCVTRTP</sequence>
<proteinExistence type="predicted"/>
<evidence type="ECO:0000313" key="5">
    <source>
        <dbReference type="Proteomes" id="UP000092993"/>
    </source>
</evidence>
<dbReference type="InterPro" id="IPR001680">
    <property type="entry name" value="WD40_rpt"/>
</dbReference>
<dbReference type="GO" id="GO:1990234">
    <property type="term" value="C:transferase complex"/>
    <property type="evidence" value="ECO:0007669"/>
    <property type="project" value="UniProtKB-ARBA"/>
</dbReference>
<dbReference type="SMART" id="SM00320">
    <property type="entry name" value="WD40"/>
    <property type="match status" value="4"/>
</dbReference>
<accession>A0A1C7M115</accession>
<keyword evidence="1 3" id="KW-0853">WD repeat</keyword>
<dbReference type="SUPFAM" id="SSF50978">
    <property type="entry name" value="WD40 repeat-like"/>
    <property type="match status" value="1"/>
</dbReference>
<dbReference type="InterPro" id="IPR036322">
    <property type="entry name" value="WD40_repeat_dom_sf"/>
</dbReference>
<gene>
    <name evidence="4" type="ORF">A0H81_09014</name>
</gene>
<dbReference type="Gene3D" id="2.130.10.10">
    <property type="entry name" value="YVTN repeat-like/Quinoprotein amine dehydrogenase"/>
    <property type="match status" value="1"/>
</dbReference>
<protein>
    <submittedName>
        <fullName evidence="4">Uncharacterized protein</fullName>
    </submittedName>
</protein>
<dbReference type="Proteomes" id="UP000092993">
    <property type="component" value="Unassembled WGS sequence"/>
</dbReference>
<evidence type="ECO:0000313" key="4">
    <source>
        <dbReference type="EMBL" id="OBZ70602.1"/>
    </source>
</evidence>
<name>A0A1C7M115_GRIFR</name>
<feature type="repeat" description="WD" evidence="3">
    <location>
        <begin position="15"/>
        <end position="56"/>
    </location>
</feature>
<reference evidence="4 5" key="1">
    <citation type="submission" date="2016-03" db="EMBL/GenBank/DDBJ databases">
        <title>Whole genome sequencing of Grifola frondosa 9006-11.</title>
        <authorList>
            <person name="Min B."/>
            <person name="Park H."/>
            <person name="Kim J.-G."/>
            <person name="Cho H."/>
            <person name="Oh Y.-L."/>
            <person name="Kong W.-S."/>
            <person name="Choi I.-G."/>
        </authorList>
    </citation>
    <scope>NUCLEOTIDE SEQUENCE [LARGE SCALE GENOMIC DNA]</scope>
    <source>
        <strain evidence="4 5">9006-11</strain>
    </source>
</reference>
<dbReference type="Pfam" id="PF00400">
    <property type="entry name" value="WD40"/>
    <property type="match status" value="1"/>
</dbReference>
<keyword evidence="2" id="KW-0677">Repeat</keyword>
<keyword evidence="5" id="KW-1185">Reference proteome</keyword>
<dbReference type="PROSITE" id="PS00678">
    <property type="entry name" value="WD_REPEATS_1"/>
    <property type="match status" value="1"/>
</dbReference>